<dbReference type="Gene3D" id="2.60.120.560">
    <property type="entry name" value="Exo-inulinase, domain 1"/>
    <property type="match status" value="2"/>
</dbReference>
<name>A0ABQ3I6A9_9BACT</name>
<dbReference type="Pfam" id="PF06439">
    <property type="entry name" value="3keto-disac_hyd"/>
    <property type="match status" value="2"/>
</dbReference>
<feature type="domain" description="3-keto-alpha-glucoside-1,2-lyase/3-keto-2-hydroxy-glucal hydratase" evidence="2">
    <location>
        <begin position="46"/>
        <end position="229"/>
    </location>
</feature>
<accession>A0ABQ3I6A9</accession>
<feature type="signal peptide" evidence="1">
    <location>
        <begin position="1"/>
        <end position="44"/>
    </location>
</feature>
<dbReference type="InterPro" id="IPR010496">
    <property type="entry name" value="AL/BT2_dom"/>
</dbReference>
<evidence type="ECO:0000313" key="4">
    <source>
        <dbReference type="Proteomes" id="UP000658258"/>
    </source>
</evidence>
<evidence type="ECO:0000313" key="3">
    <source>
        <dbReference type="EMBL" id="GHE54449.1"/>
    </source>
</evidence>
<sequence>MKVQSANALIFKLAAFTFSIKTMKNKRQTALVALLLLLAHLACAQEWQNLIGDNLNNWKKLGGNGTYELQNGIITGTTQKNTPNTFLVTRQEYSDFILEFDIWVDPAINTGVQIRSHSIESYQNGRVHGYQVEIDPSPRAFSGGIYDEARRLWMYPISRNPKAHNAFKNGVWNRVRIEAIGPSIKTWINGIQCADLVDDMTGSGFIGLQVHSVAEQDAGKHVKWKNMRILTKNPQNYTRETDPSVPQLSYLINQLSDREKREGWRLLWDGKTSAGWRGAKLDHFPTSGWNMENGELSVAETGGAESAAGGDIITVDQFANFELELQFMLTEGANSGVKYFVDPQLNQGTGSAIGCEFQLLDDQRHPDAKMGVNGNRTLGALYDLIAPENLSIPGRGKQFKGLNVWNNLRIVSKNGKVEHWLNNEKVVEYDRFSQMFRALVAYSKYKDWKGFGQWPKGHILLQDHGNAVKFRSIKIREL</sequence>
<evidence type="ECO:0000259" key="2">
    <source>
        <dbReference type="Pfam" id="PF06439"/>
    </source>
</evidence>
<keyword evidence="1" id="KW-0732">Signal</keyword>
<dbReference type="EMBL" id="BNAG01000001">
    <property type="protein sequence ID" value="GHE54449.1"/>
    <property type="molecule type" value="Genomic_DNA"/>
</dbReference>
<reference evidence="4" key="1">
    <citation type="journal article" date="2019" name="Int. J. Syst. Evol. Microbiol.">
        <title>The Global Catalogue of Microorganisms (GCM) 10K type strain sequencing project: providing services to taxonomists for standard genome sequencing and annotation.</title>
        <authorList>
            <consortium name="The Broad Institute Genomics Platform"/>
            <consortium name="The Broad Institute Genome Sequencing Center for Infectious Disease"/>
            <person name="Wu L."/>
            <person name="Ma J."/>
        </authorList>
    </citation>
    <scope>NUCLEOTIDE SEQUENCE [LARGE SCALE GENOMIC DNA]</scope>
    <source>
        <strain evidence="4">CGMCC 1.15111</strain>
    </source>
</reference>
<feature type="chain" id="PRO_5045947969" description="3-keto-alpha-glucoside-1,2-lyase/3-keto-2-hydroxy-glucal hydratase domain-containing protein" evidence="1">
    <location>
        <begin position="45"/>
        <end position="478"/>
    </location>
</feature>
<gene>
    <name evidence="3" type="ORF">GCM10011340_06340</name>
</gene>
<evidence type="ECO:0000256" key="1">
    <source>
        <dbReference type="SAM" id="SignalP"/>
    </source>
</evidence>
<organism evidence="3 4">
    <name type="scientific">Roseivirga thermotolerans</name>
    <dbReference type="NCBI Taxonomy" id="1758176"/>
    <lineage>
        <taxon>Bacteria</taxon>
        <taxon>Pseudomonadati</taxon>
        <taxon>Bacteroidota</taxon>
        <taxon>Cytophagia</taxon>
        <taxon>Cytophagales</taxon>
        <taxon>Roseivirgaceae</taxon>
        <taxon>Roseivirga</taxon>
    </lineage>
</organism>
<dbReference type="Proteomes" id="UP000658258">
    <property type="component" value="Unassembled WGS sequence"/>
</dbReference>
<feature type="domain" description="3-keto-alpha-glucoside-1,2-lyase/3-keto-2-hydroxy-glucal hydratase" evidence="2">
    <location>
        <begin position="263"/>
        <end position="476"/>
    </location>
</feature>
<protein>
    <recommendedName>
        <fullName evidence="2">3-keto-alpha-glucoside-1,2-lyase/3-keto-2-hydroxy-glucal hydratase domain-containing protein</fullName>
    </recommendedName>
</protein>
<proteinExistence type="predicted"/>
<comment type="caution">
    <text evidence="3">The sequence shown here is derived from an EMBL/GenBank/DDBJ whole genome shotgun (WGS) entry which is preliminary data.</text>
</comment>
<keyword evidence="4" id="KW-1185">Reference proteome</keyword>